<dbReference type="Proteomes" id="UP000266861">
    <property type="component" value="Unassembled WGS sequence"/>
</dbReference>
<organism evidence="1 2">
    <name type="scientific">Diversispora epigaea</name>
    <dbReference type="NCBI Taxonomy" id="1348612"/>
    <lineage>
        <taxon>Eukaryota</taxon>
        <taxon>Fungi</taxon>
        <taxon>Fungi incertae sedis</taxon>
        <taxon>Mucoromycota</taxon>
        <taxon>Glomeromycotina</taxon>
        <taxon>Glomeromycetes</taxon>
        <taxon>Diversisporales</taxon>
        <taxon>Diversisporaceae</taxon>
        <taxon>Diversispora</taxon>
    </lineage>
</organism>
<evidence type="ECO:0000313" key="1">
    <source>
        <dbReference type="EMBL" id="RHZ48729.1"/>
    </source>
</evidence>
<dbReference type="OrthoDB" id="2414142at2759"/>
<comment type="caution">
    <text evidence="1">The sequence shown here is derived from an EMBL/GenBank/DDBJ whole genome shotgun (WGS) entry which is preliminary data.</text>
</comment>
<sequence length="138" mass="16691">MPYWIPNLAQLPPVENYPVFKSPIWKPFYPTILREPQKQNLNSTYYKLLEKVRFRNIDQFSWDMLQTIIKYSTHYQINQIICDMLPIQHNEYVISNSIDIINNNEIQDDENIQRWTKQKINLPQKNTITNWSTGYILK</sequence>
<name>A0A397GF20_9GLOM</name>
<accession>A0A397GF20</accession>
<reference evidence="1 2" key="1">
    <citation type="submission" date="2018-08" db="EMBL/GenBank/DDBJ databases">
        <title>Genome and evolution of the arbuscular mycorrhizal fungus Diversispora epigaea (formerly Glomus versiforme) and its bacterial endosymbionts.</title>
        <authorList>
            <person name="Sun X."/>
            <person name="Fei Z."/>
            <person name="Harrison M."/>
        </authorList>
    </citation>
    <scope>NUCLEOTIDE SEQUENCE [LARGE SCALE GENOMIC DNA]</scope>
    <source>
        <strain evidence="1 2">IT104</strain>
    </source>
</reference>
<keyword evidence="2" id="KW-1185">Reference proteome</keyword>
<proteinExistence type="predicted"/>
<protein>
    <submittedName>
        <fullName evidence="1">Uncharacterized protein</fullName>
    </submittedName>
</protein>
<dbReference type="AlphaFoldDB" id="A0A397GF20"/>
<dbReference type="EMBL" id="PQFF01000462">
    <property type="protein sequence ID" value="RHZ48729.1"/>
    <property type="molecule type" value="Genomic_DNA"/>
</dbReference>
<gene>
    <name evidence="1" type="ORF">Glove_543g90</name>
</gene>
<dbReference type="STRING" id="1348612.A0A397GF20"/>
<evidence type="ECO:0000313" key="2">
    <source>
        <dbReference type="Proteomes" id="UP000266861"/>
    </source>
</evidence>